<proteinExistence type="predicted"/>
<evidence type="ECO:0000313" key="3">
    <source>
        <dbReference type="Proteomes" id="UP000034190"/>
    </source>
</evidence>
<sequence>MLQKHDRDRVDSELNSWQGEQQVDHFSDLVVRSFRVTKETGSSSCRGTLYFYDGAIKKVRQCTWQAAYVGGGRWHVVGKEPAISNADGFDHNPSVDYELRNFVRDRLNALRIEGTLFKPQPKPAPSDQPELPAPLPPPKPPTPAVPPKPPVPQPAPMPVLKPAATATASATIAVQNPTNPLKTLTRIKIGWVESGS</sequence>
<gene>
    <name evidence="2" type="ORF">UU43_C0007G0001</name>
</gene>
<evidence type="ECO:0000256" key="1">
    <source>
        <dbReference type="SAM" id="MobiDB-lite"/>
    </source>
</evidence>
<feature type="compositionally biased region" description="Pro residues" evidence="1">
    <location>
        <begin position="120"/>
        <end position="159"/>
    </location>
</feature>
<comment type="caution">
    <text evidence="2">The sequence shown here is derived from an EMBL/GenBank/DDBJ whole genome shotgun (WGS) entry which is preliminary data.</text>
</comment>
<evidence type="ECO:0000313" key="2">
    <source>
        <dbReference type="EMBL" id="KKR91387.1"/>
    </source>
</evidence>
<name>A0A0G0XU05_9BACT</name>
<feature type="region of interest" description="Disordered" evidence="1">
    <location>
        <begin position="114"/>
        <end position="159"/>
    </location>
</feature>
<dbReference type="EMBL" id="LCAP01000007">
    <property type="protein sequence ID" value="KKR91387.1"/>
    <property type="molecule type" value="Genomic_DNA"/>
</dbReference>
<dbReference type="Proteomes" id="UP000034190">
    <property type="component" value="Unassembled WGS sequence"/>
</dbReference>
<organism evidence="2 3">
    <name type="scientific">Candidatus Falkowbacteria bacterium GW2011_GWA2_41_14</name>
    <dbReference type="NCBI Taxonomy" id="1618635"/>
    <lineage>
        <taxon>Bacteria</taxon>
        <taxon>Candidatus Falkowiibacteriota</taxon>
    </lineage>
</organism>
<protein>
    <submittedName>
        <fullName evidence="2">Uncharacterized protein</fullName>
    </submittedName>
</protein>
<accession>A0A0G0XU05</accession>
<reference evidence="2 3" key="1">
    <citation type="journal article" date="2015" name="Nature">
        <title>rRNA introns, odd ribosomes, and small enigmatic genomes across a large radiation of phyla.</title>
        <authorList>
            <person name="Brown C.T."/>
            <person name="Hug L.A."/>
            <person name="Thomas B.C."/>
            <person name="Sharon I."/>
            <person name="Castelle C.J."/>
            <person name="Singh A."/>
            <person name="Wilkins M.J."/>
            <person name="Williams K.H."/>
            <person name="Banfield J.F."/>
        </authorList>
    </citation>
    <scope>NUCLEOTIDE SEQUENCE [LARGE SCALE GENOMIC DNA]</scope>
</reference>
<dbReference type="AlphaFoldDB" id="A0A0G0XU05"/>